<dbReference type="InterPro" id="IPR012223">
    <property type="entry name" value="TEII"/>
</dbReference>
<dbReference type="PANTHER" id="PTHR11487">
    <property type="entry name" value="THIOESTERASE"/>
    <property type="match status" value="1"/>
</dbReference>
<dbReference type="InterPro" id="IPR001031">
    <property type="entry name" value="Thioesterase"/>
</dbReference>
<accession>A0A4P8XS35</accession>
<dbReference type="SUPFAM" id="SSF53474">
    <property type="entry name" value="alpha/beta-Hydrolases"/>
    <property type="match status" value="1"/>
</dbReference>
<protein>
    <submittedName>
        <fullName evidence="3">Oleoyl-(Acyl-carrier-protein) hydrolase</fullName>
    </submittedName>
</protein>
<feature type="domain" description="Thioesterase" evidence="2">
    <location>
        <begin position="2"/>
        <end position="213"/>
    </location>
</feature>
<dbReference type="Pfam" id="PF00975">
    <property type="entry name" value="Thioesterase"/>
    <property type="match status" value="1"/>
</dbReference>
<gene>
    <name evidence="3" type="ORF">E6C60_2677</name>
</gene>
<dbReference type="InterPro" id="IPR029058">
    <property type="entry name" value="AB_hydrolase_fold"/>
</dbReference>
<evidence type="ECO:0000259" key="2">
    <source>
        <dbReference type="Pfam" id="PF00975"/>
    </source>
</evidence>
<dbReference type="GO" id="GO:0016787">
    <property type="term" value="F:hydrolase activity"/>
    <property type="evidence" value="ECO:0007669"/>
    <property type="project" value="UniProtKB-KW"/>
</dbReference>
<dbReference type="Proteomes" id="UP000300879">
    <property type="component" value="Chromosome"/>
</dbReference>
<sequence length="217" mass="24899">MIYQHWPQKLSTQIEVLAVKLPGRGERFMEQPLVHLDEMIDRLLHEIMPYTDKPLALFGHSMGAMIAFELARKLSASRTGQLSHLFVSAFSAVHLPRPKKGRHLLSDEELKLELRQLNGTNEELLNHAELMELYMPVIRADLELCDTYQFRPGEPLDCGITAIGGRKDVGIHEDDLDAWRIHTSRGFELHMLQGDHFFLHPEADLLLRILEHSLGKQ</sequence>
<dbReference type="PANTHER" id="PTHR11487:SF0">
    <property type="entry name" value="S-ACYL FATTY ACID SYNTHASE THIOESTERASE, MEDIUM CHAIN"/>
    <property type="match status" value="1"/>
</dbReference>
<organism evidence="3 4">
    <name type="scientific">Paenibacillus algicola</name>
    <dbReference type="NCBI Taxonomy" id="2565926"/>
    <lineage>
        <taxon>Bacteria</taxon>
        <taxon>Bacillati</taxon>
        <taxon>Bacillota</taxon>
        <taxon>Bacilli</taxon>
        <taxon>Bacillales</taxon>
        <taxon>Paenibacillaceae</taxon>
        <taxon>Paenibacillus</taxon>
    </lineage>
</organism>
<evidence type="ECO:0000313" key="3">
    <source>
        <dbReference type="EMBL" id="QCT03389.1"/>
    </source>
</evidence>
<evidence type="ECO:0000256" key="1">
    <source>
        <dbReference type="ARBA" id="ARBA00007169"/>
    </source>
</evidence>
<dbReference type="GO" id="GO:0008610">
    <property type="term" value="P:lipid biosynthetic process"/>
    <property type="evidence" value="ECO:0007669"/>
    <property type="project" value="TreeGrafter"/>
</dbReference>
<dbReference type="Gene3D" id="3.40.50.1820">
    <property type="entry name" value="alpha/beta hydrolase"/>
    <property type="match status" value="1"/>
</dbReference>
<dbReference type="EMBL" id="CP040396">
    <property type="protein sequence ID" value="QCT03389.1"/>
    <property type="molecule type" value="Genomic_DNA"/>
</dbReference>
<evidence type="ECO:0000313" key="4">
    <source>
        <dbReference type="Proteomes" id="UP000300879"/>
    </source>
</evidence>
<proteinExistence type="inferred from homology"/>
<keyword evidence="4" id="KW-1185">Reference proteome</keyword>
<reference evidence="3 4" key="1">
    <citation type="submission" date="2019-05" db="EMBL/GenBank/DDBJ databases">
        <authorList>
            <person name="Chen C."/>
        </authorList>
    </citation>
    <scope>NUCLEOTIDE SEQUENCE [LARGE SCALE GENOMIC DNA]</scope>
    <source>
        <strain evidence="3 4">HB172198</strain>
    </source>
</reference>
<keyword evidence="3" id="KW-0378">Hydrolase</keyword>
<comment type="similarity">
    <text evidence="1">Belongs to the thioesterase family.</text>
</comment>
<name>A0A4P8XS35_9BACL</name>
<dbReference type="AlphaFoldDB" id="A0A4P8XS35"/>
<dbReference type="KEGG" id="palo:E6C60_2677"/>